<name>A0AAN8L5H3_9TELE</name>
<evidence type="ECO:0000256" key="1">
    <source>
        <dbReference type="SAM" id="MobiDB-lite"/>
    </source>
</evidence>
<dbReference type="EMBL" id="JAGTTL010000021">
    <property type="protein sequence ID" value="KAK6306024.1"/>
    <property type="molecule type" value="Genomic_DNA"/>
</dbReference>
<keyword evidence="2" id="KW-0812">Transmembrane</keyword>
<evidence type="ECO:0000313" key="3">
    <source>
        <dbReference type="EMBL" id="KAK6306024.1"/>
    </source>
</evidence>
<dbReference type="Proteomes" id="UP001356427">
    <property type="component" value="Unassembled WGS sequence"/>
</dbReference>
<organism evidence="3 4">
    <name type="scientific">Coregonus suidteri</name>
    <dbReference type="NCBI Taxonomy" id="861788"/>
    <lineage>
        <taxon>Eukaryota</taxon>
        <taxon>Metazoa</taxon>
        <taxon>Chordata</taxon>
        <taxon>Craniata</taxon>
        <taxon>Vertebrata</taxon>
        <taxon>Euteleostomi</taxon>
        <taxon>Actinopterygii</taxon>
        <taxon>Neopterygii</taxon>
        <taxon>Teleostei</taxon>
        <taxon>Protacanthopterygii</taxon>
        <taxon>Salmoniformes</taxon>
        <taxon>Salmonidae</taxon>
        <taxon>Coregoninae</taxon>
        <taxon>Coregonus</taxon>
    </lineage>
</organism>
<feature type="region of interest" description="Disordered" evidence="1">
    <location>
        <begin position="1"/>
        <end position="35"/>
    </location>
</feature>
<evidence type="ECO:0000313" key="4">
    <source>
        <dbReference type="Proteomes" id="UP001356427"/>
    </source>
</evidence>
<proteinExistence type="predicted"/>
<keyword evidence="2" id="KW-1133">Transmembrane helix</keyword>
<feature type="transmembrane region" description="Helical" evidence="2">
    <location>
        <begin position="78"/>
        <end position="99"/>
    </location>
</feature>
<gene>
    <name evidence="3" type="ORF">J4Q44_G00229490</name>
</gene>
<dbReference type="AlphaFoldDB" id="A0AAN8L5H3"/>
<protein>
    <submittedName>
        <fullName evidence="3">Uncharacterized protein</fullName>
    </submittedName>
</protein>
<keyword evidence="2" id="KW-0472">Membrane</keyword>
<sequence length="105" mass="12307">MEDLRILNKQLKSPKRPVSPSSPDQMPTIPMESPSQRYEARIEEGKLYYDKRWYMHTNYLPFSFGLLHRLKSTAKRGVTLRITVILLKRLLLLLSAVVVHRCLIN</sequence>
<keyword evidence="4" id="KW-1185">Reference proteome</keyword>
<comment type="caution">
    <text evidence="3">The sequence shown here is derived from an EMBL/GenBank/DDBJ whole genome shotgun (WGS) entry which is preliminary data.</text>
</comment>
<reference evidence="3 4" key="1">
    <citation type="submission" date="2021-04" db="EMBL/GenBank/DDBJ databases">
        <authorList>
            <person name="De Guttry C."/>
            <person name="Zahm M."/>
            <person name="Klopp C."/>
            <person name="Cabau C."/>
            <person name="Louis A."/>
            <person name="Berthelot C."/>
            <person name="Parey E."/>
            <person name="Roest Crollius H."/>
            <person name="Montfort J."/>
            <person name="Robinson-Rechavi M."/>
            <person name="Bucao C."/>
            <person name="Bouchez O."/>
            <person name="Gislard M."/>
            <person name="Lluch J."/>
            <person name="Milhes M."/>
            <person name="Lampietro C."/>
            <person name="Lopez Roques C."/>
            <person name="Donnadieu C."/>
            <person name="Braasch I."/>
            <person name="Desvignes T."/>
            <person name="Postlethwait J."/>
            <person name="Bobe J."/>
            <person name="Wedekind C."/>
            <person name="Guiguen Y."/>
        </authorList>
    </citation>
    <scope>NUCLEOTIDE SEQUENCE [LARGE SCALE GENOMIC DNA]</scope>
    <source>
        <strain evidence="3">Cs_M1</strain>
        <tissue evidence="3">Blood</tissue>
    </source>
</reference>
<accession>A0AAN8L5H3</accession>
<evidence type="ECO:0000256" key="2">
    <source>
        <dbReference type="SAM" id="Phobius"/>
    </source>
</evidence>